<comment type="caution">
    <text evidence="2">The sequence shown here is derived from an EMBL/GenBank/DDBJ whole genome shotgun (WGS) entry which is preliminary data.</text>
</comment>
<dbReference type="InterPro" id="IPR011990">
    <property type="entry name" value="TPR-like_helical_dom_sf"/>
</dbReference>
<protein>
    <submittedName>
        <fullName evidence="2">Sel1 repeat family protein</fullName>
    </submittedName>
</protein>
<evidence type="ECO:0000256" key="1">
    <source>
        <dbReference type="SAM" id="Phobius"/>
    </source>
</evidence>
<dbReference type="SUPFAM" id="SSF81901">
    <property type="entry name" value="HCP-like"/>
    <property type="match status" value="1"/>
</dbReference>
<reference evidence="2 3" key="1">
    <citation type="submission" date="2020-04" db="EMBL/GenBank/DDBJ databases">
        <title>Whole-genome sequencing of Vibrio spp. from China reveals different genetic environments of blaCTX-M-14 among diverse lineages.</title>
        <authorList>
            <person name="Zheng Z."/>
            <person name="Ye L."/>
            <person name="Chen S."/>
        </authorList>
    </citation>
    <scope>NUCLEOTIDE SEQUENCE [LARGE SCALE GENOMIC DNA]</scope>
    <source>
        <strain evidence="2 3">Vb0551</strain>
    </source>
</reference>
<dbReference type="InterPro" id="IPR050767">
    <property type="entry name" value="Sel1_AlgK"/>
</dbReference>
<dbReference type="SMART" id="SM00671">
    <property type="entry name" value="SEL1"/>
    <property type="match status" value="2"/>
</dbReference>
<keyword evidence="1" id="KW-0472">Membrane</keyword>
<dbReference type="Gene3D" id="1.25.40.10">
    <property type="entry name" value="Tetratricopeptide repeat domain"/>
    <property type="match status" value="1"/>
</dbReference>
<name>A0A7Y0SEW1_VIBPH</name>
<proteinExistence type="predicted"/>
<keyword evidence="1" id="KW-0812">Transmembrane</keyword>
<dbReference type="PANTHER" id="PTHR11102:SF160">
    <property type="entry name" value="ERAD-ASSOCIATED E3 UBIQUITIN-PROTEIN LIGASE COMPONENT HRD3"/>
    <property type="match status" value="1"/>
</dbReference>
<dbReference type="PANTHER" id="PTHR11102">
    <property type="entry name" value="SEL-1-LIKE PROTEIN"/>
    <property type="match status" value="1"/>
</dbReference>
<dbReference type="InterPro" id="IPR006597">
    <property type="entry name" value="Sel1-like"/>
</dbReference>
<accession>A0A7Y0SEW1</accession>
<gene>
    <name evidence="2" type="ORF">HKB16_04905</name>
</gene>
<organism evidence="2 3">
    <name type="scientific">Vibrio parahaemolyticus</name>
    <dbReference type="NCBI Taxonomy" id="670"/>
    <lineage>
        <taxon>Bacteria</taxon>
        <taxon>Pseudomonadati</taxon>
        <taxon>Pseudomonadota</taxon>
        <taxon>Gammaproteobacteria</taxon>
        <taxon>Vibrionales</taxon>
        <taxon>Vibrionaceae</taxon>
        <taxon>Vibrio</taxon>
    </lineage>
</organism>
<evidence type="ECO:0000313" key="2">
    <source>
        <dbReference type="EMBL" id="NMU82216.1"/>
    </source>
</evidence>
<evidence type="ECO:0000313" key="3">
    <source>
        <dbReference type="Proteomes" id="UP000518904"/>
    </source>
</evidence>
<dbReference type="AlphaFoldDB" id="A0A7Y0SEW1"/>
<sequence>MKKLTVIFSFIILSSFVGYIFIYKPYADQMQLEAVVVNLEADDRLRKQAITDLKEIADSGHAVAQYRYAELLLRDGNVSEALPYLEKSSEQGELISKELLGLTYLESQDVEQKVVGLQQIHSAARQGLPTSQLYLGMCFDDGDCGFPKNQYLSTYWLEKAFKNGEVSAKLFLEGRDKSEILNINVETETQLVLCTMLPTECQ</sequence>
<dbReference type="Proteomes" id="UP000518904">
    <property type="component" value="Unassembled WGS sequence"/>
</dbReference>
<keyword evidence="1" id="KW-1133">Transmembrane helix</keyword>
<dbReference type="RefSeq" id="WP_031858579.1">
    <property type="nucleotide sequence ID" value="NZ_CP041202.1"/>
</dbReference>
<dbReference type="EMBL" id="JABCLB010000553">
    <property type="protein sequence ID" value="NMU82216.1"/>
    <property type="molecule type" value="Genomic_DNA"/>
</dbReference>
<feature type="transmembrane region" description="Helical" evidence="1">
    <location>
        <begin position="6"/>
        <end position="23"/>
    </location>
</feature>